<organism evidence="1 2">
    <name type="scientific">Peronosclerospora sorghi</name>
    <dbReference type="NCBI Taxonomy" id="230839"/>
    <lineage>
        <taxon>Eukaryota</taxon>
        <taxon>Sar</taxon>
        <taxon>Stramenopiles</taxon>
        <taxon>Oomycota</taxon>
        <taxon>Peronosporomycetes</taxon>
        <taxon>Peronosporales</taxon>
        <taxon>Peronosporaceae</taxon>
        <taxon>Peronosclerospora</taxon>
    </lineage>
</organism>
<sequence length="93" mass="10808">MNDSKKLYIKNLLQIRVVLSIHDKQQVLQRLEGGEQPIAIALEFGISRQQVSDIKKNKERILAYCTDAKCISTLKRKTLKYRRSNSERNKFAS</sequence>
<accession>A0ACC0W9M3</accession>
<gene>
    <name evidence="1" type="ORF">PsorP6_007270</name>
</gene>
<keyword evidence="2" id="KW-1185">Reference proteome</keyword>
<reference evidence="1 2" key="1">
    <citation type="journal article" date="2022" name="bioRxiv">
        <title>The genome of the oomycete Peronosclerospora sorghi, a cosmopolitan pathogen of maize and sorghum, is inflated with dispersed pseudogenes.</title>
        <authorList>
            <person name="Fletcher K."/>
            <person name="Martin F."/>
            <person name="Isakeit T."/>
            <person name="Cavanaugh K."/>
            <person name="Magill C."/>
            <person name="Michelmore R."/>
        </authorList>
    </citation>
    <scope>NUCLEOTIDE SEQUENCE [LARGE SCALE GENOMIC DNA]</scope>
    <source>
        <strain evidence="1">P6</strain>
    </source>
</reference>
<proteinExistence type="predicted"/>
<name>A0ACC0W9M3_9STRA</name>
<comment type="caution">
    <text evidence="1">The sequence shown here is derived from an EMBL/GenBank/DDBJ whole genome shotgun (WGS) entry which is preliminary data.</text>
</comment>
<evidence type="ECO:0000313" key="2">
    <source>
        <dbReference type="Proteomes" id="UP001163321"/>
    </source>
</evidence>
<dbReference type="EMBL" id="CM047582">
    <property type="protein sequence ID" value="KAI9914731.1"/>
    <property type="molecule type" value="Genomic_DNA"/>
</dbReference>
<evidence type="ECO:0000313" key="1">
    <source>
        <dbReference type="EMBL" id="KAI9914731.1"/>
    </source>
</evidence>
<protein>
    <submittedName>
        <fullName evidence="1">Uncharacterized protein</fullName>
    </submittedName>
</protein>
<dbReference type="Proteomes" id="UP001163321">
    <property type="component" value="Chromosome 3"/>
</dbReference>